<reference evidence="5" key="1">
    <citation type="journal article" date="2019" name="Int. J. Syst. Evol. Microbiol.">
        <title>The Global Catalogue of Microorganisms (GCM) 10K type strain sequencing project: providing services to taxonomists for standard genome sequencing and annotation.</title>
        <authorList>
            <consortium name="The Broad Institute Genomics Platform"/>
            <consortium name="The Broad Institute Genome Sequencing Center for Infectious Disease"/>
            <person name="Wu L."/>
            <person name="Ma J."/>
        </authorList>
    </citation>
    <scope>NUCLEOTIDE SEQUENCE [LARGE SCALE GENOMIC DNA]</scope>
    <source>
        <strain evidence="5">JCM 16950</strain>
    </source>
</reference>
<keyword evidence="5" id="KW-1185">Reference proteome</keyword>
<evidence type="ECO:0000313" key="4">
    <source>
        <dbReference type="EMBL" id="GAA3760734.1"/>
    </source>
</evidence>
<name>A0ABP7GAM5_9MICO</name>
<feature type="transmembrane region" description="Helical" evidence="2">
    <location>
        <begin position="12"/>
        <end position="33"/>
    </location>
</feature>
<dbReference type="SMART" id="SM00460">
    <property type="entry name" value="TGc"/>
    <property type="match status" value="1"/>
</dbReference>
<sequence length="754" mass="77980">MAVPADRELPRTAPVALTVGVWVGLLAAMLPLLSVIVPGGWIAGVVIVTAAVLGAGLVARWYRFPAYAIALIETAVWIMLITVIFLREAAIVFIIPTLRAFGATPDMVGTALHEIQIGVSPLAASTALSFCIVTAAGTIAVVVDHIAITARMPLAAAVALVAVSLIPSIAVASPFDVISFVVLAAAILFLLRTETRTRYHPPRTAPSGPRTTSAIALAIGLVAVLVAVVATPLLPEPPARAGAGVGGTSINANLDLGRNLREPNPVTVLTVQTSAPSAPYLRVATLSAFGQRVWTPDVTPAVPVGDGAGFIGTPTDPDITVQKVTTDIHIDSLSARFLPIPFPATRVTGLPSGWEAMSANHTIIANGVLTHGGMEYQVTTEVPQPTLEQIRASDARGGDPAAMGARGRVPAIITEDARRVTTGTDDDYDALIALQSWFRGSEFTYSLTAPVTDGYDGSGMAEIAAFLKQKAGYCIHFATAFTVMARVLGMTARVVVGYLPGTANTSQLSSGKQLEYDVSSTQLHAWSEVYFEGIGWVAFDPTKSLGQPTGFLSAQEAAGGGSTDPSAPSATPSTTPTDTARDPNAPNPEDAQAGGAGATSVNLLPWGLGAGGIVVVLLVPMLIAALRRRRQDAAARAGDPLAAWSSVRDVAIDLGIPVPVSESPRAFGARLVHDHGSPQRETALLVDAVETAAYSPGDGGTPPRASADAAAAVRTGLYLGVSKRQRARALLLPRSLIVRPGSAFARAGASTSTR</sequence>
<dbReference type="Pfam" id="PF11992">
    <property type="entry name" value="TgpA_N"/>
    <property type="match status" value="1"/>
</dbReference>
<keyword evidence="2" id="KW-1133">Transmembrane helix</keyword>
<feature type="domain" description="Transglutaminase-like" evidence="3">
    <location>
        <begin position="466"/>
        <end position="543"/>
    </location>
</feature>
<evidence type="ECO:0000313" key="5">
    <source>
        <dbReference type="Proteomes" id="UP001500540"/>
    </source>
</evidence>
<feature type="transmembrane region" description="Helical" evidence="2">
    <location>
        <begin position="39"/>
        <end position="62"/>
    </location>
</feature>
<keyword evidence="2" id="KW-0472">Membrane</keyword>
<evidence type="ECO:0000259" key="3">
    <source>
        <dbReference type="SMART" id="SM00460"/>
    </source>
</evidence>
<gene>
    <name evidence="4" type="ORF">GCM10022240_11700</name>
</gene>
<proteinExistence type="predicted"/>
<evidence type="ECO:0000256" key="2">
    <source>
        <dbReference type="SAM" id="Phobius"/>
    </source>
</evidence>
<dbReference type="InterPro" id="IPR002931">
    <property type="entry name" value="Transglutaminase-like"/>
</dbReference>
<feature type="compositionally biased region" description="Low complexity" evidence="1">
    <location>
        <begin position="563"/>
        <end position="578"/>
    </location>
</feature>
<dbReference type="Pfam" id="PF01841">
    <property type="entry name" value="Transglut_core"/>
    <property type="match status" value="1"/>
</dbReference>
<dbReference type="InterPro" id="IPR052901">
    <property type="entry name" value="Bact_TGase-like"/>
</dbReference>
<feature type="transmembrane region" description="Helical" evidence="2">
    <location>
        <begin position="115"/>
        <end position="142"/>
    </location>
</feature>
<dbReference type="Proteomes" id="UP001500540">
    <property type="component" value="Unassembled WGS sequence"/>
</dbReference>
<evidence type="ECO:0000256" key="1">
    <source>
        <dbReference type="SAM" id="MobiDB-lite"/>
    </source>
</evidence>
<feature type="transmembrane region" description="Helical" evidence="2">
    <location>
        <begin position="603"/>
        <end position="626"/>
    </location>
</feature>
<keyword evidence="2" id="KW-0812">Transmembrane</keyword>
<dbReference type="PANTHER" id="PTHR42736:SF1">
    <property type="entry name" value="PROTEIN-GLUTAMINE GAMMA-GLUTAMYLTRANSFERASE"/>
    <property type="match status" value="1"/>
</dbReference>
<dbReference type="Gene3D" id="3.10.620.30">
    <property type="match status" value="1"/>
</dbReference>
<accession>A0ABP7GAM5</accession>
<feature type="transmembrane region" description="Helical" evidence="2">
    <location>
        <begin position="214"/>
        <end position="234"/>
    </location>
</feature>
<dbReference type="EMBL" id="BAABAF010000003">
    <property type="protein sequence ID" value="GAA3760734.1"/>
    <property type="molecule type" value="Genomic_DNA"/>
</dbReference>
<dbReference type="InterPro" id="IPR021878">
    <property type="entry name" value="TgpA_N"/>
</dbReference>
<dbReference type="PANTHER" id="PTHR42736">
    <property type="entry name" value="PROTEIN-GLUTAMINE GAMMA-GLUTAMYLTRANSFERASE"/>
    <property type="match status" value="1"/>
</dbReference>
<feature type="region of interest" description="Disordered" evidence="1">
    <location>
        <begin position="550"/>
        <end position="596"/>
    </location>
</feature>
<dbReference type="RefSeq" id="WP_344781500.1">
    <property type="nucleotide sequence ID" value="NZ_BAABAF010000003.1"/>
</dbReference>
<dbReference type="InterPro" id="IPR038765">
    <property type="entry name" value="Papain-like_cys_pep_sf"/>
</dbReference>
<dbReference type="SUPFAM" id="SSF54001">
    <property type="entry name" value="Cysteine proteinases"/>
    <property type="match status" value="1"/>
</dbReference>
<feature type="transmembrane region" description="Helical" evidence="2">
    <location>
        <begin position="74"/>
        <end position="95"/>
    </location>
</feature>
<feature type="transmembrane region" description="Helical" evidence="2">
    <location>
        <begin position="154"/>
        <end position="171"/>
    </location>
</feature>
<comment type="caution">
    <text evidence="4">The sequence shown here is derived from an EMBL/GenBank/DDBJ whole genome shotgun (WGS) entry which is preliminary data.</text>
</comment>
<protein>
    <submittedName>
        <fullName evidence="4">DUF3488 and transglutaminase-like domain-containing protein</fullName>
    </submittedName>
</protein>
<organism evidence="4 5">
    <name type="scientific">Microbacterium kribbense</name>
    <dbReference type="NCBI Taxonomy" id="433645"/>
    <lineage>
        <taxon>Bacteria</taxon>
        <taxon>Bacillati</taxon>
        <taxon>Actinomycetota</taxon>
        <taxon>Actinomycetes</taxon>
        <taxon>Micrococcales</taxon>
        <taxon>Microbacteriaceae</taxon>
        <taxon>Microbacterium</taxon>
    </lineage>
</organism>
<feature type="transmembrane region" description="Helical" evidence="2">
    <location>
        <begin position="177"/>
        <end position="193"/>
    </location>
</feature>